<dbReference type="Gene3D" id="2.60.40.2080">
    <property type="match status" value="1"/>
</dbReference>
<dbReference type="GO" id="GO:0098609">
    <property type="term" value="P:cell-cell adhesion"/>
    <property type="evidence" value="ECO:0007669"/>
    <property type="project" value="TreeGrafter"/>
</dbReference>
<dbReference type="GO" id="GO:0045335">
    <property type="term" value="C:phagocytic vesicle"/>
    <property type="evidence" value="ECO:0007669"/>
    <property type="project" value="TreeGrafter"/>
</dbReference>
<evidence type="ECO:0000313" key="3">
    <source>
        <dbReference type="Proteomes" id="UP000181897"/>
    </source>
</evidence>
<dbReference type="EMBL" id="CP018076">
    <property type="protein sequence ID" value="APE42670.1"/>
    <property type="molecule type" value="Genomic_DNA"/>
</dbReference>
<dbReference type="Pfam" id="PF09458">
    <property type="entry name" value="H_lectin"/>
    <property type="match status" value="1"/>
</dbReference>
<dbReference type="GO" id="GO:0098636">
    <property type="term" value="C:protein complex involved in cell adhesion"/>
    <property type="evidence" value="ECO:0007669"/>
    <property type="project" value="TreeGrafter"/>
</dbReference>
<dbReference type="GO" id="GO:0046871">
    <property type="term" value="F:N-acetylgalactosamine binding"/>
    <property type="evidence" value="ECO:0007669"/>
    <property type="project" value="TreeGrafter"/>
</dbReference>
<evidence type="ECO:0000313" key="2">
    <source>
        <dbReference type="EMBL" id="APE42670.1"/>
    </source>
</evidence>
<evidence type="ECO:0000259" key="1">
    <source>
        <dbReference type="Pfam" id="PF09458"/>
    </source>
</evidence>
<proteinExistence type="predicted"/>
<dbReference type="GO" id="GO:0009986">
    <property type="term" value="C:cell surface"/>
    <property type="evidence" value="ECO:0007669"/>
    <property type="project" value="TreeGrafter"/>
</dbReference>
<reference evidence="2 3" key="1">
    <citation type="submission" date="2016-11" db="EMBL/GenBank/DDBJ databases">
        <title>Complete genome sequence of Sulfitobacter sp. AM1-D1, a toxic bacteria associated with marine dinoflagellate Alexandrium minutum in East China Sea.</title>
        <authorList>
            <person name="Yang Q."/>
            <person name="Zhang X."/>
            <person name="Tian X."/>
        </authorList>
    </citation>
    <scope>NUCLEOTIDE SEQUENCE [LARGE SCALE GENOMIC DNA]</scope>
    <source>
        <strain evidence="2 3">AM1-D1</strain>
    </source>
</reference>
<dbReference type="AlphaFoldDB" id="A0A1J0WET3"/>
<name>A0A1J0WET3_9RHOB</name>
<dbReference type="Proteomes" id="UP000181897">
    <property type="component" value="Chromosome"/>
</dbReference>
<keyword evidence="3" id="KW-1185">Reference proteome</keyword>
<dbReference type="PANTHER" id="PTHR46938">
    <property type="entry name" value="DISCOIDIN-1 SUBUNIT A-RELATED-RELATED"/>
    <property type="match status" value="1"/>
</dbReference>
<gene>
    <name evidence="2" type="ORF">BOO69_03965</name>
</gene>
<dbReference type="GO" id="GO:0070492">
    <property type="term" value="F:oligosaccharide binding"/>
    <property type="evidence" value="ECO:0007669"/>
    <property type="project" value="TreeGrafter"/>
</dbReference>
<dbReference type="InterPro" id="IPR052487">
    <property type="entry name" value="Galactose-binding_lectin"/>
</dbReference>
<protein>
    <recommendedName>
        <fullName evidence="1">H-type lectin domain-containing protein</fullName>
    </recommendedName>
</protein>
<dbReference type="OrthoDB" id="7658568at2"/>
<feature type="domain" description="H-type lectin" evidence="1">
    <location>
        <begin position="39"/>
        <end position="104"/>
    </location>
</feature>
<dbReference type="STRING" id="1917485.BOO69_03965"/>
<dbReference type="RefSeq" id="WP_071970521.1">
    <property type="nucleotide sequence ID" value="NZ_CP018076.1"/>
</dbReference>
<accession>A0A1J0WET3</accession>
<dbReference type="InterPro" id="IPR037221">
    <property type="entry name" value="H-type_lectin_dom_sf"/>
</dbReference>
<dbReference type="InterPro" id="IPR019019">
    <property type="entry name" value="H-type_lectin_domain"/>
</dbReference>
<dbReference type="GO" id="GO:0030247">
    <property type="term" value="F:polysaccharide binding"/>
    <property type="evidence" value="ECO:0007669"/>
    <property type="project" value="TreeGrafter"/>
</dbReference>
<dbReference type="SUPFAM" id="SSF141086">
    <property type="entry name" value="Agglutinin HPA-like"/>
    <property type="match status" value="1"/>
</dbReference>
<organism evidence="2 3">
    <name type="scientific">Sulfitobacter alexandrii</name>
    <dbReference type="NCBI Taxonomy" id="1917485"/>
    <lineage>
        <taxon>Bacteria</taxon>
        <taxon>Pseudomonadati</taxon>
        <taxon>Pseudomonadota</taxon>
        <taxon>Alphaproteobacteria</taxon>
        <taxon>Rhodobacterales</taxon>
        <taxon>Roseobacteraceae</taxon>
        <taxon>Sulfitobacter</taxon>
    </lineage>
</organism>
<dbReference type="KEGG" id="suam:BOO69_03965"/>
<sequence>MKRLRSHTTGVDSGDLILFSDYEDGGAMWTGRGQRERRRHIRFSEPYLEPPTVQLSPSLWDLDASTVMRADIAAESVTVSGFDMVFRTWGDTRVARMRISWIAIGQLGDENDWDVD</sequence>